<dbReference type="AlphaFoldDB" id="A0A239LJV6"/>
<dbReference type="InterPro" id="IPR036388">
    <property type="entry name" value="WH-like_DNA-bd_sf"/>
</dbReference>
<dbReference type="OrthoDB" id="9807907at2"/>
<keyword evidence="2" id="KW-0067">ATP-binding</keyword>
<dbReference type="InterPro" id="IPR007421">
    <property type="entry name" value="Schlafen_AlbA_2_dom"/>
</dbReference>
<keyword evidence="2" id="KW-0378">Hydrolase</keyword>
<reference evidence="3" key="1">
    <citation type="submission" date="2017-06" db="EMBL/GenBank/DDBJ databases">
        <authorList>
            <person name="Varghese N."/>
            <person name="Submissions S."/>
        </authorList>
    </citation>
    <scope>NUCLEOTIDE SEQUENCE [LARGE SCALE GENOMIC DNA]</scope>
    <source>
        <strain evidence="3">NKM1</strain>
    </source>
</reference>
<dbReference type="PANTHER" id="PTHR30595:SF6">
    <property type="entry name" value="SCHLAFEN ALBA-2 DOMAIN-CONTAINING PROTEIN"/>
    <property type="match status" value="1"/>
</dbReference>
<dbReference type="Proteomes" id="UP000198432">
    <property type="component" value="Unassembled WGS sequence"/>
</dbReference>
<dbReference type="Gene3D" id="3.30.565.60">
    <property type="match status" value="1"/>
</dbReference>
<gene>
    <name evidence="2" type="ORF">SAMN06296052_14213</name>
</gene>
<feature type="domain" description="Schlafen AlbA-2" evidence="1">
    <location>
        <begin position="15"/>
        <end position="124"/>
    </location>
</feature>
<dbReference type="RefSeq" id="WP_089321852.1">
    <property type="nucleotide sequence ID" value="NZ_FZOQ01000042.1"/>
</dbReference>
<proteinExistence type="predicted"/>
<evidence type="ECO:0000313" key="2">
    <source>
        <dbReference type="EMBL" id="SNT29884.1"/>
    </source>
</evidence>
<organism evidence="2 3">
    <name type="scientific">Pontibacter ummariensis</name>
    <dbReference type="NCBI Taxonomy" id="1610492"/>
    <lineage>
        <taxon>Bacteria</taxon>
        <taxon>Pseudomonadati</taxon>
        <taxon>Bacteroidota</taxon>
        <taxon>Cytophagia</taxon>
        <taxon>Cytophagales</taxon>
        <taxon>Hymenobacteraceae</taxon>
        <taxon>Pontibacter</taxon>
    </lineage>
</organism>
<dbReference type="InterPro" id="IPR038461">
    <property type="entry name" value="Schlafen_AlbA_2_dom_sf"/>
</dbReference>
<accession>A0A239LJV6</accession>
<keyword evidence="2" id="KW-0347">Helicase</keyword>
<name>A0A239LJV6_9BACT</name>
<dbReference type="GO" id="GO:0004386">
    <property type="term" value="F:helicase activity"/>
    <property type="evidence" value="ECO:0007669"/>
    <property type="project" value="UniProtKB-KW"/>
</dbReference>
<dbReference type="EMBL" id="FZOQ01000042">
    <property type="protein sequence ID" value="SNT29884.1"/>
    <property type="molecule type" value="Genomic_DNA"/>
</dbReference>
<dbReference type="Pfam" id="PF04326">
    <property type="entry name" value="SLFN_AlbA_2"/>
    <property type="match status" value="1"/>
</dbReference>
<dbReference type="Gene3D" id="1.10.10.10">
    <property type="entry name" value="Winged helix-like DNA-binding domain superfamily/Winged helix DNA-binding domain"/>
    <property type="match status" value="1"/>
</dbReference>
<sequence length="509" mass="56822">MKENQFMKDLINMGETEQVEFKESVRKEELAKVLCSFLNGRGGRVLVGVRDNGDIVGIANADKNLEQLRSYLLSAIVPEAPVTLSVEKAEGKDLLVLKVYGGSKQPYLFDGNIFYRKGLSTVKATSQQISELIHNRQKAELHWERQLALGVELEDLDQKLILSTIKESVENHRGNFLESNVIDFLSHYGLVQNGSFTNACVVLFAKNPSKFLPQARVRLTEYGEGKTGRSLLRDEVLEGNLFIIQDRLERYINSLGIRSVFDNNQWKRLDFKFPVKALQEGIINALMHRDYKSSSSGVSISVYSDSFVISNSGHLPDELTVSELKKSHRSHPVNPDIAHIVFLRGLIDKLGRGTLKVVEECRAAGLKDPVWKDNHDGVMLTFYGPKALAPKRDTNKDDGVNDGVNDGLIDGVNEMIDHGVNDGLIDGVNDGVRSELVRLTALVLKNRGTNALDIATRRGKSKSTIERYLRIAKELGIIEFKGAPKTGGYFLTKKMRDKLDDNRAQGVKD</sequence>
<dbReference type="Gene3D" id="3.30.950.30">
    <property type="entry name" value="Schlafen, AAA domain"/>
    <property type="match status" value="1"/>
</dbReference>
<keyword evidence="2" id="KW-0547">Nucleotide-binding</keyword>
<evidence type="ECO:0000259" key="1">
    <source>
        <dbReference type="Pfam" id="PF04326"/>
    </source>
</evidence>
<dbReference type="Pfam" id="PF13749">
    <property type="entry name" value="HATPase_c_4"/>
    <property type="match status" value="1"/>
</dbReference>
<dbReference type="InterPro" id="IPR038475">
    <property type="entry name" value="RecG_C_sf"/>
</dbReference>
<protein>
    <submittedName>
        <fullName evidence="2">ATP-dependent DNA helicase RecG</fullName>
    </submittedName>
</protein>
<dbReference type="GO" id="GO:0006355">
    <property type="term" value="P:regulation of DNA-templated transcription"/>
    <property type="evidence" value="ECO:0007669"/>
    <property type="project" value="UniProtKB-ARBA"/>
</dbReference>
<keyword evidence="3" id="KW-1185">Reference proteome</keyword>
<dbReference type="CDD" id="cd00090">
    <property type="entry name" value="HTH_ARSR"/>
    <property type="match status" value="1"/>
</dbReference>
<evidence type="ECO:0000313" key="3">
    <source>
        <dbReference type="Proteomes" id="UP000198432"/>
    </source>
</evidence>
<dbReference type="PANTHER" id="PTHR30595">
    <property type="entry name" value="GLPR-RELATED TRANSCRIPTIONAL REPRESSOR"/>
    <property type="match status" value="1"/>
</dbReference>
<dbReference type="InterPro" id="IPR011991">
    <property type="entry name" value="ArsR-like_HTH"/>
</dbReference>